<accession>A0A345YQG5</accession>
<dbReference type="EMBL" id="QSWH01000002">
    <property type="protein sequence ID" value="RRR23907.1"/>
    <property type="molecule type" value="Genomic_DNA"/>
</dbReference>
<evidence type="ECO:0000313" key="6">
    <source>
        <dbReference type="EMBL" id="RRR23907.1"/>
    </source>
</evidence>
<dbReference type="Proteomes" id="UP000254236">
    <property type="component" value="Chromosome"/>
</dbReference>
<dbReference type="KEGG" id="bsau:DWV08_11475"/>
<evidence type="ECO:0000256" key="3">
    <source>
        <dbReference type="SAM" id="MobiDB-lite"/>
    </source>
</evidence>
<dbReference type="Proteomes" id="UP000282185">
    <property type="component" value="Unassembled WGS sequence"/>
</dbReference>
<dbReference type="InterPro" id="IPR011234">
    <property type="entry name" value="Fumarylacetoacetase-like_C"/>
</dbReference>
<dbReference type="Gene3D" id="3.50.30.40">
    <property type="entry name" value="Ribonuclease E inhibitor RraA/RraA-like"/>
    <property type="match status" value="1"/>
</dbReference>
<feature type="binding site" evidence="2">
    <location>
        <begin position="392"/>
        <end position="395"/>
    </location>
    <ligand>
        <name>substrate</name>
    </ligand>
</feature>
<dbReference type="SUPFAM" id="SSF89562">
    <property type="entry name" value="RraA-like"/>
    <property type="match status" value="1"/>
</dbReference>
<evidence type="ECO:0000259" key="4">
    <source>
        <dbReference type="Pfam" id="PF01557"/>
    </source>
</evidence>
<dbReference type="GO" id="GO:0046872">
    <property type="term" value="F:metal ion binding"/>
    <property type="evidence" value="ECO:0007669"/>
    <property type="project" value="UniProtKB-KW"/>
</dbReference>
<evidence type="ECO:0000256" key="2">
    <source>
        <dbReference type="PIRSR" id="PIRSR605493-1"/>
    </source>
</evidence>
<dbReference type="EMBL" id="CP031356">
    <property type="protein sequence ID" value="AXK46167.1"/>
    <property type="molecule type" value="Genomic_DNA"/>
</dbReference>
<keyword evidence="1 2" id="KW-0479">Metal-binding</keyword>
<feature type="binding site" evidence="2">
    <location>
        <position position="414"/>
    </location>
    <ligand>
        <name>substrate</name>
    </ligand>
</feature>
<evidence type="ECO:0000313" key="7">
    <source>
        <dbReference type="Proteomes" id="UP000254236"/>
    </source>
</evidence>
<organism evidence="6 8">
    <name type="scientific">Brachybacterium saurashtrense</name>
    <dbReference type="NCBI Taxonomy" id="556288"/>
    <lineage>
        <taxon>Bacteria</taxon>
        <taxon>Bacillati</taxon>
        <taxon>Actinomycetota</taxon>
        <taxon>Actinomycetes</taxon>
        <taxon>Micrococcales</taxon>
        <taxon>Dermabacteraceae</taxon>
        <taxon>Brachybacterium</taxon>
    </lineage>
</organism>
<evidence type="ECO:0000313" key="8">
    <source>
        <dbReference type="Proteomes" id="UP000282185"/>
    </source>
</evidence>
<dbReference type="GO" id="GO:0016787">
    <property type="term" value="F:hydrolase activity"/>
    <property type="evidence" value="ECO:0007669"/>
    <property type="project" value="UniProtKB-KW"/>
</dbReference>
<feature type="domain" description="Fumarylacetoacetase-like C-terminal" evidence="4">
    <location>
        <begin position="21"/>
        <end position="225"/>
    </location>
</feature>
<reference evidence="6 8" key="2">
    <citation type="submission" date="2018-08" db="EMBL/GenBank/DDBJ databases">
        <title>Brachybacterium saurashtrense DSM 23186.</title>
        <authorList>
            <person name="Li Y."/>
        </authorList>
    </citation>
    <scope>NUCLEOTIDE SEQUENCE [LARGE SCALE GENOMIC DNA]</scope>
    <source>
        <strain evidence="6 8">DSM 23186</strain>
    </source>
</reference>
<dbReference type="InterPro" id="IPR036663">
    <property type="entry name" value="Fumarylacetoacetase_C_sf"/>
</dbReference>
<dbReference type="Gene3D" id="3.90.850.10">
    <property type="entry name" value="Fumarylacetoacetase-like, C-terminal domain"/>
    <property type="match status" value="1"/>
</dbReference>
<reference evidence="5 7" key="1">
    <citation type="submission" date="2018-07" db="EMBL/GenBank/DDBJ databases">
        <title>Brachybacterium saurashtrense DSM 23186 genome sequence.</title>
        <authorList>
            <person name="Guo L."/>
        </authorList>
    </citation>
    <scope>NUCLEOTIDE SEQUENCE [LARGE SCALE GENOMIC DNA]</scope>
    <source>
        <strain evidence="5 7">DSM 23186</strain>
    </source>
</reference>
<evidence type="ECO:0000313" key="5">
    <source>
        <dbReference type="EMBL" id="AXK46167.1"/>
    </source>
</evidence>
<dbReference type="CDD" id="cd16841">
    <property type="entry name" value="RraA_family"/>
    <property type="match status" value="1"/>
</dbReference>
<dbReference type="Pfam" id="PF01557">
    <property type="entry name" value="FAA_hydrolase"/>
    <property type="match status" value="1"/>
</dbReference>
<dbReference type="InterPro" id="IPR036704">
    <property type="entry name" value="RraA/RraA-like_sf"/>
</dbReference>
<sequence>MSHPLDPAATRCAALPVPPGKIIAVHLAYASRAAQRGRRPEAPSYFLKPVSSVAASGGTAQRPAGTELLAFEGEIALIIGTEARHVSLAEAWDHVGSVTAANDLGVYDLRRNDKGSNLRNKGADGFTPLGPALLDARAVDPAALRVRTWVDGELAQEDTTDTLLFPFAQLIADLSQHLTLERGDVILTGTPAGSSVVGPGAVVEVEVDAPQAAGAPSTGRLRTTIAQGQVPFDPALGSLPAVDDAQREEAWGSREAAGLPPLETLADGASAAAADPADGAAATPAAGPADGAGFTLTAAQRERLERAPVAGLSAALRARGQHHCVIDGLLPMHPDRKLVGTARTLRFVPAREDLFATHGGGFNRQKQVFDTVGEGEVIVIEARGDATAGTLGDILALRARTRGAAGVVTDGAIRDYDAVAEIGLTAFSAGPHPSVLGRRHVPWDSDVAIACGGATVLPGDVIVGDSDGLVVIPPALLEEVLEATLENEARDEWIAARIAEGEAIEGLFPMNAQWKERYATWRRAQ</sequence>
<dbReference type="InterPro" id="IPR005493">
    <property type="entry name" value="RraA/RraA-like"/>
</dbReference>
<keyword evidence="7" id="KW-1185">Reference proteome</keyword>
<keyword evidence="2" id="KW-0460">Magnesium</keyword>
<dbReference type="PANTHER" id="PTHR11820:SF112">
    <property type="entry name" value="FUMARYLACETOACETATE HYDROLASE FAMILY PROTEIN (AFU_ORTHOLOGUE AFUA_1G02370)-RELATED"/>
    <property type="match status" value="1"/>
</dbReference>
<dbReference type="RefSeq" id="WP_115413917.1">
    <property type="nucleotide sequence ID" value="NZ_CP031356.1"/>
</dbReference>
<dbReference type="Pfam" id="PF03737">
    <property type="entry name" value="RraA-like"/>
    <property type="match status" value="1"/>
</dbReference>
<comment type="cofactor">
    <cofactor evidence="2">
        <name>Mg(2+)</name>
        <dbReference type="ChEBI" id="CHEBI:18420"/>
    </cofactor>
</comment>
<proteinExistence type="predicted"/>
<evidence type="ECO:0000256" key="1">
    <source>
        <dbReference type="ARBA" id="ARBA00022723"/>
    </source>
</evidence>
<dbReference type="OrthoDB" id="9805307at2"/>
<dbReference type="AlphaFoldDB" id="A0A345YQG5"/>
<dbReference type="PANTHER" id="PTHR11820">
    <property type="entry name" value="ACYLPYRUVASE"/>
    <property type="match status" value="1"/>
</dbReference>
<dbReference type="SUPFAM" id="SSF56529">
    <property type="entry name" value="FAH"/>
    <property type="match status" value="1"/>
</dbReference>
<dbReference type="NCBIfam" id="NF006093">
    <property type="entry name" value="PRK08245.1"/>
    <property type="match status" value="1"/>
</dbReference>
<protein>
    <submittedName>
        <fullName evidence="6">Fumarylacetoacetate hydrolase family protein</fullName>
    </submittedName>
</protein>
<gene>
    <name evidence="5" type="ORF">DWV08_11475</name>
    <name evidence="6" type="ORF">DXU92_03225</name>
</gene>
<feature type="region of interest" description="Disordered" evidence="3">
    <location>
        <begin position="269"/>
        <end position="289"/>
    </location>
</feature>
<keyword evidence="6" id="KW-0378">Hydrolase</keyword>
<dbReference type="NCBIfam" id="NF009399">
    <property type="entry name" value="PRK12764.1"/>
    <property type="match status" value="1"/>
</dbReference>
<name>A0A345YQG5_9MICO</name>
<feature type="binding site" evidence="2">
    <location>
        <position position="415"/>
    </location>
    <ligand>
        <name>Mg(2+)</name>
        <dbReference type="ChEBI" id="CHEBI:18420"/>
    </ligand>
</feature>